<dbReference type="Gene3D" id="3.30.530.20">
    <property type="match status" value="1"/>
</dbReference>
<protein>
    <submittedName>
        <fullName evidence="3">SRPBCC domain-containing protein</fullName>
    </submittedName>
</protein>
<dbReference type="InterPro" id="IPR013538">
    <property type="entry name" value="ASHA1/2-like_C"/>
</dbReference>
<dbReference type="CDD" id="cd07814">
    <property type="entry name" value="SRPBCC_CalC_Aha1-like"/>
    <property type="match status" value="1"/>
</dbReference>
<dbReference type="Proteomes" id="UP001327093">
    <property type="component" value="Unassembled WGS sequence"/>
</dbReference>
<name>A0ABU6ADU9_9PSEU</name>
<sequence length="136" mass="15422">MTYARTGTISVDQFIDAPPAKVWRALTEPELHAKWWAPGDIAEHVGHEFHLEMPGFGSIPCKVVESEPHERFAYRFNGDWTLTWRLVAEGRGTRLLLEHSGFDLDDKRARDACERMGPGWRDTVLPGLAKLAPEIN</sequence>
<evidence type="ECO:0000313" key="4">
    <source>
        <dbReference type="Proteomes" id="UP001327093"/>
    </source>
</evidence>
<accession>A0ABU6ADU9</accession>
<dbReference type="SUPFAM" id="SSF55961">
    <property type="entry name" value="Bet v1-like"/>
    <property type="match status" value="1"/>
</dbReference>
<keyword evidence="4" id="KW-1185">Reference proteome</keyword>
<evidence type="ECO:0000313" key="3">
    <source>
        <dbReference type="EMBL" id="MEB3369727.1"/>
    </source>
</evidence>
<evidence type="ECO:0000259" key="2">
    <source>
        <dbReference type="Pfam" id="PF08327"/>
    </source>
</evidence>
<evidence type="ECO:0000256" key="1">
    <source>
        <dbReference type="ARBA" id="ARBA00006817"/>
    </source>
</evidence>
<comment type="caution">
    <text evidence="3">The sequence shown here is derived from an EMBL/GenBank/DDBJ whole genome shotgun (WGS) entry which is preliminary data.</text>
</comment>
<feature type="domain" description="Activator of Hsp90 ATPase homologue 1/2-like C-terminal" evidence="2">
    <location>
        <begin position="16"/>
        <end position="124"/>
    </location>
</feature>
<dbReference type="InterPro" id="IPR023393">
    <property type="entry name" value="START-like_dom_sf"/>
</dbReference>
<dbReference type="Pfam" id="PF08327">
    <property type="entry name" value="AHSA1"/>
    <property type="match status" value="1"/>
</dbReference>
<dbReference type="EMBL" id="JAWLNX010000014">
    <property type="protein sequence ID" value="MEB3369727.1"/>
    <property type="molecule type" value="Genomic_DNA"/>
</dbReference>
<organism evidence="3 4">
    <name type="scientific">Saccharopolyspora mangrovi</name>
    <dbReference type="NCBI Taxonomy" id="3082379"/>
    <lineage>
        <taxon>Bacteria</taxon>
        <taxon>Bacillati</taxon>
        <taxon>Actinomycetota</taxon>
        <taxon>Actinomycetes</taxon>
        <taxon>Pseudonocardiales</taxon>
        <taxon>Pseudonocardiaceae</taxon>
        <taxon>Saccharopolyspora</taxon>
    </lineage>
</organism>
<dbReference type="RefSeq" id="WP_324267213.1">
    <property type="nucleotide sequence ID" value="NZ_JAWLNX010000014.1"/>
</dbReference>
<gene>
    <name evidence="3" type="ORF">R4I43_20160</name>
</gene>
<proteinExistence type="inferred from homology"/>
<reference evidence="3 4" key="1">
    <citation type="submission" date="2023-10" db="EMBL/GenBank/DDBJ databases">
        <title>Saccharopolyspora sp. nov., isolated from mangrove soil.</title>
        <authorList>
            <person name="Lu Y."/>
            <person name="Liu W."/>
        </authorList>
    </citation>
    <scope>NUCLEOTIDE SEQUENCE [LARGE SCALE GENOMIC DNA]</scope>
    <source>
        <strain evidence="3 4">S2-29</strain>
    </source>
</reference>
<comment type="similarity">
    <text evidence="1">Belongs to the AHA1 family.</text>
</comment>